<sequence length="569" mass="63323">MGMVVRYIAKLKTGRLQFRRAYPKRLQPLIGASEFVRTFGFAKPTDPAFMERYSDLMAEYDRIVGMAKRASAGEYDELSHEVVEWAAEVFKIEWLRDNDAARADGTLSDEKIEADSIGFSDYVEDASSNEIIRHFRDDALRLATQAGLVVDPASTSFAHLCRRLAEARCEAASIAQARLNGAIVPTPLAPSVPEEASRGLRQSEARLGASPAIGFVTLAREEAQRVTKERGESTLQALRAALQLWERENGDIPPTAITRLMVTEFIDVLRLLPKQWKKANSKASLSAIAAKAKVAGGPTLAAKTVAQHVGSLSAIWNRMLSSGRLPEGASNPFAKHSLPKQAKRKAVKGLTRDEAIAIFQTPVFRDGERPRNLRGEAGYFLPLLLLATGARPEEIAQLVVDDLRFHDGRMWLEISANGDHPHEASRRLKTEASGHGARRFPLPQFLIRLGLSDYIDWLKAHGEVALFPSLRTKGKRDLLFDSFTAPWRDYLKSHGIEPICRQPARGFRHLWTTEARKAHVPQDAQEYIQGHAPSGRMNAVYGDREPLGLEIDKLDFAWLPESIMPWSKA</sequence>
<dbReference type="InterPro" id="IPR010998">
    <property type="entry name" value="Integrase_recombinase_N"/>
</dbReference>
<keyword evidence="7" id="KW-1185">Reference proteome</keyword>
<keyword evidence="4" id="KW-0233">DNA recombination</keyword>
<proteinExistence type="inferred from homology"/>
<gene>
    <name evidence="6" type="ORF">NDO55_07560</name>
</gene>
<dbReference type="SUPFAM" id="SSF56349">
    <property type="entry name" value="DNA breaking-rejoining enzymes"/>
    <property type="match status" value="1"/>
</dbReference>
<dbReference type="EMBL" id="JAMSHT010000001">
    <property type="protein sequence ID" value="MCM8557675.1"/>
    <property type="molecule type" value="Genomic_DNA"/>
</dbReference>
<dbReference type="RefSeq" id="WP_252113939.1">
    <property type="nucleotide sequence ID" value="NZ_JAMSHT010000001.1"/>
</dbReference>
<dbReference type="InterPro" id="IPR013762">
    <property type="entry name" value="Integrase-like_cat_sf"/>
</dbReference>
<protein>
    <submittedName>
        <fullName evidence="6">Tyrosine-type recombinase/integrase</fullName>
    </submittedName>
</protein>
<accession>A0A9X2EHI9</accession>
<keyword evidence="2" id="KW-0229">DNA integration</keyword>
<evidence type="ECO:0000313" key="7">
    <source>
        <dbReference type="Proteomes" id="UP001155128"/>
    </source>
</evidence>
<feature type="domain" description="Tyr recombinase" evidence="5">
    <location>
        <begin position="345"/>
        <end position="556"/>
    </location>
</feature>
<evidence type="ECO:0000256" key="2">
    <source>
        <dbReference type="ARBA" id="ARBA00022908"/>
    </source>
</evidence>
<dbReference type="PANTHER" id="PTHR30349">
    <property type="entry name" value="PHAGE INTEGRASE-RELATED"/>
    <property type="match status" value="1"/>
</dbReference>
<evidence type="ECO:0000256" key="1">
    <source>
        <dbReference type="ARBA" id="ARBA00008857"/>
    </source>
</evidence>
<dbReference type="Proteomes" id="UP001155128">
    <property type="component" value="Unassembled WGS sequence"/>
</dbReference>
<dbReference type="GO" id="GO:0003677">
    <property type="term" value="F:DNA binding"/>
    <property type="evidence" value="ECO:0007669"/>
    <property type="project" value="UniProtKB-KW"/>
</dbReference>
<dbReference type="InterPro" id="IPR011010">
    <property type="entry name" value="DNA_brk_join_enz"/>
</dbReference>
<comment type="caution">
    <text evidence="6">The sequence shown here is derived from an EMBL/GenBank/DDBJ whole genome shotgun (WGS) entry which is preliminary data.</text>
</comment>
<reference evidence="6" key="1">
    <citation type="submission" date="2022-06" db="EMBL/GenBank/DDBJ databases">
        <title>Sphingomicrobium sedimins sp. nov., a marine bacterium isolated from tidal flat.</title>
        <authorList>
            <person name="Kim C.-H."/>
            <person name="Yoo Y."/>
            <person name="Kim J.-J."/>
        </authorList>
    </citation>
    <scope>NUCLEOTIDE SEQUENCE</scope>
    <source>
        <strain evidence="6">GRR-S6-50</strain>
    </source>
</reference>
<organism evidence="6 7">
    <name type="scientific">Sphingomicrobium sediminis</name>
    <dbReference type="NCBI Taxonomy" id="2950949"/>
    <lineage>
        <taxon>Bacteria</taxon>
        <taxon>Pseudomonadati</taxon>
        <taxon>Pseudomonadota</taxon>
        <taxon>Alphaproteobacteria</taxon>
        <taxon>Sphingomonadales</taxon>
        <taxon>Sphingomonadaceae</taxon>
        <taxon>Sphingomicrobium</taxon>
    </lineage>
</organism>
<evidence type="ECO:0000256" key="3">
    <source>
        <dbReference type="ARBA" id="ARBA00023125"/>
    </source>
</evidence>
<evidence type="ECO:0000259" key="5">
    <source>
        <dbReference type="PROSITE" id="PS51898"/>
    </source>
</evidence>
<dbReference type="PROSITE" id="PS51898">
    <property type="entry name" value="TYR_RECOMBINASE"/>
    <property type="match status" value="1"/>
</dbReference>
<comment type="similarity">
    <text evidence="1">Belongs to the 'phage' integrase family.</text>
</comment>
<dbReference type="InterPro" id="IPR050090">
    <property type="entry name" value="Tyrosine_recombinase_XerCD"/>
</dbReference>
<dbReference type="GO" id="GO:0006310">
    <property type="term" value="P:DNA recombination"/>
    <property type="evidence" value="ECO:0007669"/>
    <property type="project" value="UniProtKB-KW"/>
</dbReference>
<dbReference type="Gene3D" id="1.10.150.130">
    <property type="match status" value="1"/>
</dbReference>
<evidence type="ECO:0000313" key="6">
    <source>
        <dbReference type="EMBL" id="MCM8557675.1"/>
    </source>
</evidence>
<dbReference type="GO" id="GO:0015074">
    <property type="term" value="P:DNA integration"/>
    <property type="evidence" value="ECO:0007669"/>
    <property type="project" value="UniProtKB-KW"/>
</dbReference>
<dbReference type="PANTHER" id="PTHR30349:SF64">
    <property type="entry name" value="PROPHAGE INTEGRASE INTD-RELATED"/>
    <property type="match status" value="1"/>
</dbReference>
<name>A0A9X2EHI9_9SPHN</name>
<keyword evidence="3" id="KW-0238">DNA-binding</keyword>
<dbReference type="AlphaFoldDB" id="A0A9X2EHI9"/>
<evidence type="ECO:0000256" key="4">
    <source>
        <dbReference type="ARBA" id="ARBA00023172"/>
    </source>
</evidence>
<dbReference type="InterPro" id="IPR002104">
    <property type="entry name" value="Integrase_catalytic"/>
</dbReference>
<dbReference type="Gene3D" id="1.10.443.10">
    <property type="entry name" value="Intergrase catalytic core"/>
    <property type="match status" value="1"/>
</dbReference>